<protein>
    <submittedName>
        <fullName evidence="1">Uncharacterized protein</fullName>
    </submittedName>
</protein>
<feature type="non-terminal residue" evidence="1">
    <location>
        <position position="1"/>
    </location>
</feature>
<keyword evidence="2" id="KW-1185">Reference proteome</keyword>
<evidence type="ECO:0000313" key="1">
    <source>
        <dbReference type="EMBL" id="KFM74123.1"/>
    </source>
</evidence>
<gene>
    <name evidence="1" type="ORF">X975_14733</name>
</gene>
<accession>A0A087U9T4</accession>
<evidence type="ECO:0000313" key="2">
    <source>
        <dbReference type="Proteomes" id="UP000054359"/>
    </source>
</evidence>
<feature type="non-terminal residue" evidence="1">
    <location>
        <position position="66"/>
    </location>
</feature>
<dbReference type="Proteomes" id="UP000054359">
    <property type="component" value="Unassembled WGS sequence"/>
</dbReference>
<dbReference type="AlphaFoldDB" id="A0A087U9T4"/>
<organism evidence="1 2">
    <name type="scientific">Stegodyphus mimosarum</name>
    <name type="common">African social velvet spider</name>
    <dbReference type="NCBI Taxonomy" id="407821"/>
    <lineage>
        <taxon>Eukaryota</taxon>
        <taxon>Metazoa</taxon>
        <taxon>Ecdysozoa</taxon>
        <taxon>Arthropoda</taxon>
        <taxon>Chelicerata</taxon>
        <taxon>Arachnida</taxon>
        <taxon>Araneae</taxon>
        <taxon>Araneomorphae</taxon>
        <taxon>Entelegynae</taxon>
        <taxon>Eresoidea</taxon>
        <taxon>Eresidae</taxon>
        <taxon>Stegodyphus</taxon>
    </lineage>
</organism>
<sequence>CIFFSSWEISRHIKFGAHVQIGNHLFLTRAETHQFMFLTKVTITINSVFMITDSINFLFNIGFIHF</sequence>
<name>A0A087U9T4_STEMI</name>
<proteinExistence type="predicted"/>
<dbReference type="EMBL" id="KK118878">
    <property type="protein sequence ID" value="KFM74123.1"/>
    <property type="molecule type" value="Genomic_DNA"/>
</dbReference>
<reference evidence="1 2" key="1">
    <citation type="submission" date="2013-11" db="EMBL/GenBank/DDBJ databases">
        <title>Genome sequencing of Stegodyphus mimosarum.</title>
        <authorList>
            <person name="Bechsgaard J."/>
        </authorList>
    </citation>
    <scope>NUCLEOTIDE SEQUENCE [LARGE SCALE GENOMIC DNA]</scope>
</reference>